<evidence type="ECO:0000259" key="5">
    <source>
        <dbReference type="Pfam" id="PF17137"/>
    </source>
</evidence>
<dbReference type="Pfam" id="PF17137">
    <property type="entry name" value="DUF5110"/>
    <property type="match status" value="1"/>
</dbReference>
<comment type="similarity">
    <text evidence="1 2">Belongs to the glycosyl hydrolase 31 family.</text>
</comment>
<feature type="domain" description="Glycoside hydrolase family 31 N-terminal" evidence="4">
    <location>
        <begin position="60"/>
        <end position="219"/>
    </location>
</feature>
<dbReference type="InterPro" id="IPR033403">
    <property type="entry name" value="DUF5110"/>
</dbReference>
<dbReference type="SUPFAM" id="SSF74650">
    <property type="entry name" value="Galactose mutarotase-like"/>
    <property type="match status" value="1"/>
</dbReference>
<sequence length="840" mass="97972">MDVFLRMKRLFFLFYIKLERIMSKKISISLLLLCLGLFSQAQNYQKMPQGVKTTVQGMDVEVAFYSPSIVRVYKTPEGSSYDKKSLVVMKEPEETFVEFAMNKEYIRLKSDALQVEVNSSTGGINFYDATGRVLLKDKDYGTQFTPFDDAGTFSYNVRQAFLLDKDEVIYGLGQQQTGKVNQRNQKLFLRNKNMSICIPFIHSVKGYGLYWDNYSPTMFTDNPQEMSFDSEVGDCADYYFIYGSNADGVIAGVRDLTGQAPLYPLWTLGFWQCRERYKSPDELCEVVDEYRDRKVPLDGIIQDWQYWGCDSNWNSMKFQNPRYINKMGDKEYMKYLPNGENPDARYGTPRIKSPQEMIDYIHKRNAHIMISVWASFGPWTEMYHKMDSLNALLHFETWPPKAGVKPYDPFNPVARSIYWNEMKKNIFDLGMDGWWLDSTEPDHLEIQDKDFDTKTYLGSFRRVHNAFPLMSNKGVYEHQRATTSDKRVFLLTRSSFLGQQRYASHSWSGDVVSTWEVMRKQLAAGLNYSLCGIPYWNTDLGGFFAWKYNNDVNNIAYHELHVRWYQWGAFQPIMRSHNSSPVAVEIYQFGDKGDWAYDALEKYTHLRYRLLPYLYSTTWEVTNKAGSIIRPLVMDFPKDKKVLDMDTEYMFGRSFLVRPVTDSLYTWQDKKQNGYQKNMRKIEKTDVYLPEGSNWFDFWTGAKLAGGQTIQREVPIDIMPVYIRAGSIIPWGPAVQYATEKSWDDLEIRVYPGANATFILYEDENDNYNYEKGVYSTITFRWDDSNRTLHISDREGRYPGMLEKRKFKVVLVNHRSGEGDKPLKGGKMVNYTGTAIEVKL</sequence>
<feature type="domain" description="DUF5110" evidence="5">
    <location>
        <begin position="746"/>
        <end position="813"/>
    </location>
</feature>
<evidence type="ECO:0000256" key="1">
    <source>
        <dbReference type="ARBA" id="ARBA00007806"/>
    </source>
</evidence>
<evidence type="ECO:0000256" key="2">
    <source>
        <dbReference type="RuleBase" id="RU361185"/>
    </source>
</evidence>
<dbReference type="InterPro" id="IPR025887">
    <property type="entry name" value="Glyco_hydro_31_N_dom"/>
</dbReference>
<dbReference type="PATRIC" id="fig|821.40.peg.5072"/>
<dbReference type="GO" id="GO:0005975">
    <property type="term" value="P:carbohydrate metabolic process"/>
    <property type="evidence" value="ECO:0007669"/>
    <property type="project" value="InterPro"/>
</dbReference>
<proteinExistence type="inferred from homology"/>
<dbReference type="InterPro" id="IPR000322">
    <property type="entry name" value="Glyco_hydro_31_TIM"/>
</dbReference>
<dbReference type="InterPro" id="IPR048395">
    <property type="entry name" value="Glyco_hydro_31_C"/>
</dbReference>
<dbReference type="Gene3D" id="2.60.40.1180">
    <property type="entry name" value="Golgi alpha-mannosidase II"/>
    <property type="match status" value="2"/>
</dbReference>
<dbReference type="PANTHER" id="PTHR43863">
    <property type="entry name" value="HYDROLASE, PUTATIVE (AFU_ORTHOLOGUE AFUA_1G03140)-RELATED"/>
    <property type="match status" value="1"/>
</dbReference>
<dbReference type="GO" id="GO:0004553">
    <property type="term" value="F:hydrolase activity, hydrolyzing O-glycosyl compounds"/>
    <property type="evidence" value="ECO:0007669"/>
    <property type="project" value="InterPro"/>
</dbReference>
<evidence type="ECO:0000259" key="4">
    <source>
        <dbReference type="Pfam" id="PF13802"/>
    </source>
</evidence>
<dbReference type="InterPro" id="IPR017853">
    <property type="entry name" value="GH"/>
</dbReference>
<name>A0A0P0M654_PHOVU</name>
<dbReference type="Pfam" id="PF21365">
    <property type="entry name" value="Glyco_hydro_31_3rd"/>
    <property type="match status" value="1"/>
</dbReference>
<dbReference type="Proteomes" id="UP000061587">
    <property type="component" value="Chromosome"/>
</dbReference>
<evidence type="ECO:0000259" key="6">
    <source>
        <dbReference type="Pfam" id="PF21365"/>
    </source>
</evidence>
<dbReference type="PANTHER" id="PTHR43863:SF2">
    <property type="entry name" value="MALTASE-GLUCOAMYLASE"/>
    <property type="match status" value="1"/>
</dbReference>
<keyword evidence="2" id="KW-0326">Glycosidase</keyword>
<dbReference type="Gene3D" id="3.20.20.80">
    <property type="entry name" value="Glycosidases"/>
    <property type="match status" value="1"/>
</dbReference>
<organism evidence="7 8">
    <name type="scientific">Phocaeicola vulgatus</name>
    <name type="common">Bacteroides vulgatus</name>
    <dbReference type="NCBI Taxonomy" id="821"/>
    <lineage>
        <taxon>Bacteria</taxon>
        <taxon>Pseudomonadati</taxon>
        <taxon>Bacteroidota</taxon>
        <taxon>Bacteroidia</taxon>
        <taxon>Bacteroidales</taxon>
        <taxon>Bacteroidaceae</taxon>
        <taxon>Phocaeicola</taxon>
    </lineage>
</organism>
<dbReference type="Pfam" id="PF01055">
    <property type="entry name" value="Glyco_hydro_31_2nd"/>
    <property type="match status" value="1"/>
</dbReference>
<feature type="domain" description="Glycosyl hydrolase family 31 C-terminal" evidence="6">
    <location>
        <begin position="627"/>
        <end position="729"/>
    </location>
</feature>
<dbReference type="EMBL" id="CP013020">
    <property type="protein sequence ID" value="ALK86775.1"/>
    <property type="molecule type" value="Genomic_DNA"/>
</dbReference>
<feature type="domain" description="Glycoside hydrolase family 31 TIM barrel" evidence="3">
    <location>
        <begin position="261"/>
        <end position="616"/>
    </location>
</feature>
<evidence type="ECO:0000313" key="7">
    <source>
        <dbReference type="EMBL" id="ALK86775.1"/>
    </source>
</evidence>
<evidence type="ECO:0000313" key="8">
    <source>
        <dbReference type="Proteomes" id="UP000061587"/>
    </source>
</evidence>
<dbReference type="AlphaFoldDB" id="A0A0P0M654"/>
<reference evidence="7 8" key="2">
    <citation type="journal article" date="2016" name="Genome Biol. Evol.">
        <title>Extensive mobilome-driven genome diversification in mouse gut-associated Bacteroides vulgatus mpk.</title>
        <authorList>
            <person name="Lange A."/>
            <person name="Beier S."/>
            <person name="Steimle A."/>
            <person name="Autenrieth I.B."/>
            <person name="Huson D.H."/>
            <person name="Frick J.S."/>
        </authorList>
    </citation>
    <scope>NUCLEOTIDE SEQUENCE [LARGE SCALE GENOMIC DNA]</scope>
    <source>
        <strain evidence="8">mpk</strain>
    </source>
</reference>
<dbReference type="InterPro" id="IPR011013">
    <property type="entry name" value="Gal_mutarotase_sf_dom"/>
</dbReference>
<gene>
    <name evidence="7" type="ORF">BvMPK_4233</name>
</gene>
<dbReference type="SUPFAM" id="SSF51445">
    <property type="entry name" value="(Trans)glycosidases"/>
    <property type="match status" value="1"/>
</dbReference>
<keyword evidence="2" id="KW-0378">Hydrolase</keyword>
<dbReference type="SUPFAM" id="SSF51011">
    <property type="entry name" value="Glycosyl hydrolase domain"/>
    <property type="match status" value="1"/>
</dbReference>
<protein>
    <submittedName>
        <fullName evidence="7">Alpha-xylosidase</fullName>
    </submittedName>
</protein>
<dbReference type="Pfam" id="PF13802">
    <property type="entry name" value="Gal_mutarotas_2"/>
    <property type="match status" value="1"/>
</dbReference>
<accession>A0A0P0M654</accession>
<dbReference type="CDD" id="cd06591">
    <property type="entry name" value="GH31_xylosidase_XylS"/>
    <property type="match status" value="1"/>
</dbReference>
<dbReference type="GO" id="GO:0030246">
    <property type="term" value="F:carbohydrate binding"/>
    <property type="evidence" value="ECO:0007669"/>
    <property type="project" value="InterPro"/>
</dbReference>
<evidence type="ECO:0000259" key="3">
    <source>
        <dbReference type="Pfam" id="PF01055"/>
    </source>
</evidence>
<dbReference type="Gene3D" id="2.60.40.1760">
    <property type="entry name" value="glycosyl hydrolase (family 31)"/>
    <property type="match status" value="1"/>
</dbReference>
<dbReference type="CDD" id="cd14752">
    <property type="entry name" value="GH31_N"/>
    <property type="match status" value="1"/>
</dbReference>
<reference evidence="8" key="1">
    <citation type="submission" date="2015-10" db="EMBL/GenBank/DDBJ databases">
        <title>Extensive mobilome-driven genome diversification in gut-associated Bacteroides vulgatus mpk.</title>
        <authorList>
            <person name="Beier S."/>
            <person name="Lange A."/>
            <person name="Huson D.H."/>
            <person name="Frick J.-S."/>
            <person name="Autenrieth I.B."/>
        </authorList>
    </citation>
    <scope>NUCLEOTIDE SEQUENCE [LARGE SCALE GENOMIC DNA]</scope>
    <source>
        <strain evidence="8">mpk</strain>
    </source>
</reference>
<dbReference type="InterPro" id="IPR013780">
    <property type="entry name" value="Glyco_hydro_b"/>
</dbReference>
<dbReference type="InterPro" id="IPR051816">
    <property type="entry name" value="Glycosyl_Hydrolase_31"/>
</dbReference>